<evidence type="ECO:0000259" key="2">
    <source>
        <dbReference type="SMART" id="SM00852"/>
    </source>
</evidence>
<reference evidence="3 4" key="1">
    <citation type="submission" date="2020-02" db="EMBL/GenBank/DDBJ databases">
        <authorList>
            <person name="Li G."/>
        </authorList>
    </citation>
    <scope>NUCLEOTIDE SEQUENCE [LARGE SCALE GENOMIC DNA]</scope>
    <source>
        <strain evidence="3 4">DSM 102029</strain>
    </source>
</reference>
<dbReference type="InterPro" id="IPR029044">
    <property type="entry name" value="Nucleotide-diphossugar_trans"/>
</dbReference>
<dbReference type="PIRSF" id="PIRSF036626">
    <property type="entry name" value="MPTBd_MobAlike"/>
    <property type="match status" value="1"/>
</dbReference>
<keyword evidence="3" id="KW-0808">Transferase</keyword>
<dbReference type="InterPro" id="IPR001453">
    <property type="entry name" value="MoaB/Mog_dom"/>
</dbReference>
<dbReference type="InterPro" id="IPR025877">
    <property type="entry name" value="MobA-like_NTP_Trfase"/>
</dbReference>
<dbReference type="SUPFAM" id="SSF53218">
    <property type="entry name" value="Molybdenum cofactor biosynthesis proteins"/>
    <property type="match status" value="1"/>
</dbReference>
<dbReference type="InterPro" id="IPR036425">
    <property type="entry name" value="MoaB/Mog-like_dom_sf"/>
</dbReference>
<dbReference type="SUPFAM" id="SSF53448">
    <property type="entry name" value="Nucleotide-diphospho-sugar transferases"/>
    <property type="match status" value="1"/>
</dbReference>
<dbReference type="InterPro" id="IPR012184">
    <property type="entry name" value="Bifunc_Mopterin-bd"/>
</dbReference>
<evidence type="ECO:0000313" key="3">
    <source>
        <dbReference type="EMBL" id="QIB35529.1"/>
    </source>
</evidence>
<name>A0A6P1YQ63_9HYPH</name>
<dbReference type="EMBL" id="CP048630">
    <property type="protein sequence ID" value="QIB35529.1"/>
    <property type="molecule type" value="Genomic_DNA"/>
</dbReference>
<dbReference type="Proteomes" id="UP000464751">
    <property type="component" value="Chromosome"/>
</dbReference>
<gene>
    <name evidence="3" type="ORF">G3A50_18805</name>
</gene>
<accession>A0A6P1YQ63</accession>
<keyword evidence="4" id="KW-1185">Reference proteome</keyword>
<dbReference type="AlphaFoldDB" id="A0A6P1YQ63"/>
<evidence type="ECO:0000256" key="1">
    <source>
        <dbReference type="ARBA" id="ARBA00022842"/>
    </source>
</evidence>
<proteinExistence type="predicted"/>
<dbReference type="KEGG" id="apra:G3A50_18805"/>
<dbReference type="PANTHER" id="PTHR43777">
    <property type="entry name" value="MOLYBDENUM COFACTOR CYTIDYLYLTRANSFERASE"/>
    <property type="match status" value="1"/>
</dbReference>
<dbReference type="Pfam" id="PF12804">
    <property type="entry name" value="NTP_transf_3"/>
    <property type="match status" value="1"/>
</dbReference>
<dbReference type="Gene3D" id="3.90.550.10">
    <property type="entry name" value="Spore Coat Polysaccharide Biosynthesis Protein SpsA, Chain A"/>
    <property type="match status" value="1"/>
</dbReference>
<sequence length="554" mass="57817">MKFGRIAAAEAEGAVNVHGLRLPGLALKKGAVIDRRTVEALGAAGIENLVVARLEPGDVGENEAATLIAAAIAGNDVQVERAFTGRVNLRAEASGLLVVDRAGVDAFNHIDEAVTLATLPAFHPVDVGTMVATVKIIPFAVPARAMERIRDTFRPMVRVAPYRLDRVAVICTKLPGFAEKVVSATLRTTAARLSSAGARIVSEESVRHDEMEVASALRRASASGAQIALVFGASAIADRADVIPAAIEAVGGRVEHFGMPVDPGNLLLLGRIGSMPVLGAPGCARSPKENGFDWVLRRLLAGLDVTSPDIMSMGVGGLLMEIPSRPQPREKTSAGKDGVGVVVLAAGRGTRMPQSYKLTATIGGEALVRRVVRAALASRQRPVVVVTGHEAEQVRQALSGLDIKFVHNPDFAEGLSTSLKAGIMALQPEAAGAVVMLADMPKVGAPLVDRLAEALAPETGGLIAVPVADGRRGNPVAWSRRLFPELIALSGDIGARHLIAENPEAVVEVPVEGDAAFVDVDTREQLEALEIHEIAAGADVDARAALDAMKAEDA</sequence>
<dbReference type="RefSeq" id="WP_163076669.1">
    <property type="nucleotide sequence ID" value="NZ_CP048630.1"/>
</dbReference>
<feature type="domain" description="MoaB/Mog" evidence="2">
    <location>
        <begin position="168"/>
        <end position="301"/>
    </location>
</feature>
<dbReference type="CDD" id="cd04182">
    <property type="entry name" value="GT_2_like_f"/>
    <property type="match status" value="1"/>
</dbReference>
<dbReference type="SMART" id="SM00852">
    <property type="entry name" value="MoCF_biosynth"/>
    <property type="match status" value="1"/>
</dbReference>
<dbReference type="Gene3D" id="3.40.980.10">
    <property type="entry name" value="MoaB/Mog-like domain"/>
    <property type="match status" value="1"/>
</dbReference>
<dbReference type="CDD" id="cd03522">
    <property type="entry name" value="MoeA_like"/>
    <property type="match status" value="1"/>
</dbReference>
<dbReference type="PANTHER" id="PTHR43777:SF1">
    <property type="entry name" value="MOLYBDENUM COFACTOR CYTIDYLYLTRANSFERASE"/>
    <property type="match status" value="1"/>
</dbReference>
<organism evidence="3 4">
    <name type="scientific">Ancylobacter pratisalsi</name>
    <dbReference type="NCBI Taxonomy" id="1745854"/>
    <lineage>
        <taxon>Bacteria</taxon>
        <taxon>Pseudomonadati</taxon>
        <taxon>Pseudomonadota</taxon>
        <taxon>Alphaproteobacteria</taxon>
        <taxon>Hyphomicrobiales</taxon>
        <taxon>Xanthobacteraceae</taxon>
        <taxon>Ancylobacter</taxon>
    </lineage>
</organism>
<dbReference type="GO" id="GO:0016779">
    <property type="term" value="F:nucleotidyltransferase activity"/>
    <property type="evidence" value="ECO:0007669"/>
    <property type="project" value="UniProtKB-ARBA"/>
</dbReference>
<protein>
    <submittedName>
        <fullName evidence="3">NTP transferase domain-containing protein</fullName>
    </submittedName>
</protein>
<evidence type="ECO:0000313" key="4">
    <source>
        <dbReference type="Proteomes" id="UP000464751"/>
    </source>
</evidence>
<keyword evidence="1" id="KW-0460">Magnesium</keyword>